<dbReference type="PIRSF" id="PIRSF003092">
    <property type="entry name" value="MinD"/>
    <property type="match status" value="1"/>
</dbReference>
<dbReference type="EMBL" id="JAMSKV010000018">
    <property type="protein sequence ID" value="MCQ8279938.1"/>
    <property type="molecule type" value="Genomic_DNA"/>
</dbReference>
<evidence type="ECO:0000256" key="1">
    <source>
        <dbReference type="ARBA" id="ARBA00022741"/>
    </source>
</evidence>
<dbReference type="Proteomes" id="UP001524587">
    <property type="component" value="Unassembled WGS sequence"/>
</dbReference>
<accession>A0ABT1WB28</accession>
<dbReference type="PANTHER" id="PTHR43384">
    <property type="entry name" value="SEPTUM SITE-DETERMINING PROTEIN MIND HOMOLOG, CHLOROPLASTIC-RELATED"/>
    <property type="match status" value="1"/>
</dbReference>
<dbReference type="Pfam" id="PF01656">
    <property type="entry name" value="CbiA"/>
    <property type="match status" value="1"/>
</dbReference>
<dbReference type="SUPFAM" id="SSF52540">
    <property type="entry name" value="P-loop containing nucleoside triphosphate hydrolases"/>
    <property type="match status" value="1"/>
</dbReference>
<proteinExistence type="predicted"/>
<dbReference type="PANTHER" id="PTHR43384:SF4">
    <property type="entry name" value="CELLULOSE BIOSYNTHESIS PROTEIN BCSQ-RELATED"/>
    <property type="match status" value="1"/>
</dbReference>
<dbReference type="InterPro" id="IPR050625">
    <property type="entry name" value="ParA/MinD_ATPase"/>
</dbReference>
<evidence type="ECO:0000313" key="4">
    <source>
        <dbReference type="EMBL" id="MCQ8279938.1"/>
    </source>
</evidence>
<evidence type="ECO:0000259" key="3">
    <source>
        <dbReference type="Pfam" id="PF01656"/>
    </source>
</evidence>
<evidence type="ECO:0000256" key="2">
    <source>
        <dbReference type="ARBA" id="ARBA00022840"/>
    </source>
</evidence>
<dbReference type="Gene3D" id="3.40.50.300">
    <property type="entry name" value="P-loop containing nucleotide triphosphate hydrolases"/>
    <property type="match status" value="1"/>
</dbReference>
<dbReference type="InterPro" id="IPR027417">
    <property type="entry name" value="P-loop_NTPase"/>
</dbReference>
<gene>
    <name evidence="4" type="ORF">NFI95_15960</name>
</gene>
<feature type="domain" description="CobQ/CobB/MinD/ParA nucleotide binding" evidence="3">
    <location>
        <begin position="33"/>
        <end position="261"/>
    </location>
</feature>
<evidence type="ECO:0000313" key="5">
    <source>
        <dbReference type="Proteomes" id="UP001524587"/>
    </source>
</evidence>
<name>A0ABT1WB28_9PROT</name>
<dbReference type="InterPro" id="IPR025501">
    <property type="entry name" value="MinD_FleN"/>
</dbReference>
<organism evidence="4 5">
    <name type="scientific">Endosaccharibacter trunci</name>
    <dbReference type="NCBI Taxonomy" id="2812733"/>
    <lineage>
        <taxon>Bacteria</taxon>
        <taxon>Pseudomonadati</taxon>
        <taxon>Pseudomonadota</taxon>
        <taxon>Alphaproteobacteria</taxon>
        <taxon>Acetobacterales</taxon>
        <taxon>Acetobacteraceae</taxon>
        <taxon>Endosaccharibacter</taxon>
    </lineage>
</organism>
<keyword evidence="2" id="KW-0067">ATP-binding</keyword>
<reference evidence="4 5" key="1">
    <citation type="submission" date="2022-06" db="EMBL/GenBank/DDBJ databases">
        <title>Endosaccharibacter gen. nov., sp. nov., endophytic bacteria isolated from sugarcane.</title>
        <authorList>
            <person name="Pitiwittayakul N."/>
            <person name="Yukphan P."/>
            <person name="Charoenyingcharoen P."/>
            <person name="Tanasupawat S."/>
        </authorList>
    </citation>
    <scope>NUCLEOTIDE SEQUENCE [LARGE SCALE GENOMIC DNA]</scope>
    <source>
        <strain evidence="4 5">KSS8</strain>
    </source>
</reference>
<protein>
    <submittedName>
        <fullName evidence="4">AAA family ATPase</fullName>
    </submittedName>
</protein>
<sequence>MMDTTHVTVPAPREARTPAPAFVSTPQTGHRVVAVASGKGGVGKTWLSIALAQSLAMRGRRVLLVDCDLGLANVDIQLGLMPEHDLTAILAGRRTIPDVILTHKDPELASAAFDILPGRSGAASMASLDVAVLGRLLQALRRLQGYDTVLLDLGAGIDAATRFLSASADTLVVISTDEPTALADAYAVLKLHARDRKARDTGTAPPDVRLVINQCTTQSSGRRTYDALARACETFLGAAPVLAGVIRRDSHVPDSIRRQTTVLSRHPHGQVAGDIARVATMLLR</sequence>
<keyword evidence="1" id="KW-0547">Nucleotide-binding</keyword>
<dbReference type="InterPro" id="IPR002586">
    <property type="entry name" value="CobQ/CobB/MinD/ParA_Nub-bd_dom"/>
</dbReference>
<dbReference type="RefSeq" id="WP_422865426.1">
    <property type="nucleotide sequence ID" value="NZ_JAMSKV010000018.1"/>
</dbReference>
<keyword evidence="5" id="KW-1185">Reference proteome</keyword>
<comment type="caution">
    <text evidence="4">The sequence shown here is derived from an EMBL/GenBank/DDBJ whole genome shotgun (WGS) entry which is preliminary data.</text>
</comment>